<dbReference type="SUPFAM" id="SSF56349">
    <property type="entry name" value="DNA breaking-rejoining enzymes"/>
    <property type="match status" value="1"/>
</dbReference>
<dbReference type="EMBL" id="BGJZ01000019">
    <property type="protein sequence ID" value="GBH07261.1"/>
    <property type="molecule type" value="Genomic_DNA"/>
</dbReference>
<dbReference type="InterPro" id="IPR011010">
    <property type="entry name" value="DNA_brk_join_enz"/>
</dbReference>
<evidence type="ECO:0000256" key="1">
    <source>
        <dbReference type="ARBA" id="ARBA00023172"/>
    </source>
</evidence>
<protein>
    <submittedName>
        <fullName evidence="2">Integrase</fullName>
    </submittedName>
</protein>
<sequence length="508" mass="56711">MNKLSVQLNAGEEFYSRDGYHVRLVDKRWRLNKDIVIPVSVLADILPANLYNSFRQVLAFYVKTGSASHAINIYSRCKHYLESTIAHAPFGSESLISYRSTLDVKTEWYLGALRGFIKKWAGLGYSGIPNDALVLLDNWTLKGNEKGYAVQSMCPDSGPLTDIEMESVISAVVVAYSESVLSLTDTCYAMTLAMTGRRRVQITALKLRDLLSHSHQDGEKYYINFPRAKQRSQSWRTDFSKFSIVEDLWLLLKQQAFVVRTEFSDRFGEGFPLELIPELPLFPVMKNVGTLAELRDQLKGDRLHAPSHSVKSAMDRVEKTIAVISERTGFPVHLNPIRFRYTLGTNLAREGKGEFVIAEALDHSDIQNAGVYVKNIPEIVERIDKAVAMQLAPIAQAFQGVLVVSESHAKRGNDPGSRISNGAVNLGTCGSFGFCGALAPIACYTCNHFQPWLNGPHEAVLDSLINERDRVLEQTEDRKIASVNDRLILAVSDVVSRCNAMRREVAHG</sequence>
<organism evidence="2 3">
    <name type="scientific">Pseudomonas syringae pv. actinidiae</name>
    <dbReference type="NCBI Taxonomy" id="103796"/>
    <lineage>
        <taxon>Bacteria</taxon>
        <taxon>Pseudomonadati</taxon>
        <taxon>Pseudomonadota</taxon>
        <taxon>Gammaproteobacteria</taxon>
        <taxon>Pseudomonadales</taxon>
        <taxon>Pseudomonadaceae</taxon>
        <taxon>Pseudomonas</taxon>
        <taxon>Pseudomonas syringae</taxon>
    </lineage>
</organism>
<evidence type="ECO:0000313" key="2">
    <source>
        <dbReference type="EMBL" id="GBH07261.1"/>
    </source>
</evidence>
<evidence type="ECO:0000313" key="3">
    <source>
        <dbReference type="Proteomes" id="UP000247480"/>
    </source>
</evidence>
<comment type="caution">
    <text evidence="2">The sequence shown here is derived from an EMBL/GenBank/DDBJ whole genome shotgun (WGS) entry which is preliminary data.</text>
</comment>
<dbReference type="NCBIfam" id="NF041502">
    <property type="entry name" value="integrase_1"/>
    <property type="match status" value="1"/>
</dbReference>
<dbReference type="GO" id="GO:0003677">
    <property type="term" value="F:DNA binding"/>
    <property type="evidence" value="ECO:0007669"/>
    <property type="project" value="InterPro"/>
</dbReference>
<dbReference type="AlphaFoldDB" id="A0A2V0Q4H5"/>
<dbReference type="InterPro" id="IPR048120">
    <property type="entry name" value="Integrase-like"/>
</dbReference>
<dbReference type="GO" id="GO:0006310">
    <property type="term" value="P:DNA recombination"/>
    <property type="evidence" value="ECO:0007669"/>
    <property type="project" value="UniProtKB-KW"/>
</dbReference>
<gene>
    <name evidence="2" type="ORF">KPSA1_00611</name>
</gene>
<keyword evidence="1" id="KW-0233">DNA recombination</keyword>
<dbReference type="InterPro" id="IPR013762">
    <property type="entry name" value="Integrase-like_cat_sf"/>
</dbReference>
<name>A0A2V0Q4H5_PSESF</name>
<reference evidence="2 3" key="1">
    <citation type="submission" date="2018-04" db="EMBL/GenBank/DDBJ databases">
        <title>Draft genome sequence of Pseudomonas syringae pv. actinidiae biovar 1 strains isolated from kiwifruit in Kagawa prefecture.</title>
        <authorList>
            <person name="Tabuchi M."/>
            <person name="Saito M."/>
            <person name="Fujiwara S."/>
            <person name="Sasa N."/>
            <person name="Akimitsu K."/>
            <person name="Gomi K."/>
            <person name="Konishi-Sugita S."/>
            <person name="Hamano K."/>
            <person name="Kataoka I."/>
        </authorList>
    </citation>
    <scope>NUCLEOTIDE SEQUENCE [LARGE SCALE GENOMIC DNA]</scope>
    <source>
        <strain evidence="2 3">MAFF212206</strain>
    </source>
</reference>
<dbReference type="Gene3D" id="1.10.443.10">
    <property type="entry name" value="Intergrase catalytic core"/>
    <property type="match status" value="1"/>
</dbReference>
<accession>A0A2V0Q4H5</accession>
<dbReference type="Proteomes" id="UP000247480">
    <property type="component" value="Unassembled WGS sequence"/>
</dbReference>
<dbReference type="RefSeq" id="WP_004397020.1">
    <property type="nucleotide sequence ID" value="NZ_AP019411.1"/>
</dbReference>
<proteinExistence type="predicted"/>
<dbReference type="GO" id="GO:0015074">
    <property type="term" value="P:DNA integration"/>
    <property type="evidence" value="ECO:0007669"/>
    <property type="project" value="InterPro"/>
</dbReference>